<reference evidence="2 3" key="1">
    <citation type="submission" date="2016-11" db="EMBL/GenBank/DDBJ databases">
        <authorList>
            <person name="Jaros S."/>
            <person name="Januszkiewicz K."/>
            <person name="Wedrychowicz H."/>
        </authorList>
    </citation>
    <scope>NUCLEOTIDE SEQUENCE [LARGE SCALE GENOMIC DNA]</scope>
    <source>
        <strain evidence="2 3">DSM 6792</strain>
    </source>
</reference>
<feature type="transmembrane region" description="Helical" evidence="1">
    <location>
        <begin position="12"/>
        <end position="34"/>
    </location>
</feature>
<evidence type="ECO:0000313" key="3">
    <source>
        <dbReference type="Proteomes" id="UP000184112"/>
    </source>
</evidence>
<organism evidence="2 3">
    <name type="scientific">Flavobacterium johnsoniae</name>
    <name type="common">Cytophaga johnsonae</name>
    <dbReference type="NCBI Taxonomy" id="986"/>
    <lineage>
        <taxon>Bacteria</taxon>
        <taxon>Pseudomonadati</taxon>
        <taxon>Bacteroidota</taxon>
        <taxon>Flavobacteriia</taxon>
        <taxon>Flavobacteriales</taxon>
        <taxon>Flavobacteriaceae</taxon>
        <taxon>Flavobacterium</taxon>
    </lineage>
</organism>
<dbReference type="NCBIfam" id="NF041635">
    <property type="entry name" value="STM3941_fam"/>
    <property type="match status" value="1"/>
</dbReference>
<evidence type="ECO:0000256" key="1">
    <source>
        <dbReference type="SAM" id="Phobius"/>
    </source>
</evidence>
<name>A0A1M5TF02_FLAJO</name>
<dbReference type="InterPro" id="IPR035324">
    <property type="entry name" value="DUF5381"/>
</dbReference>
<accession>A0A1M5TF02</accession>
<dbReference type="InterPro" id="IPR048136">
    <property type="entry name" value="STM3941-like"/>
</dbReference>
<gene>
    <name evidence="2" type="ORF">SAMN05444388_111103</name>
</gene>
<dbReference type="AlphaFoldDB" id="A0A1M5TF02"/>
<dbReference type="RefSeq" id="WP_073410628.1">
    <property type="nucleotide sequence ID" value="NZ_CP031763.1"/>
</dbReference>
<dbReference type="Pfam" id="PF17353">
    <property type="entry name" value="DUF5381"/>
    <property type="match status" value="1"/>
</dbReference>
<feature type="transmembrane region" description="Helical" evidence="1">
    <location>
        <begin position="46"/>
        <end position="67"/>
    </location>
</feature>
<dbReference type="Proteomes" id="UP000184112">
    <property type="component" value="Unassembled WGS sequence"/>
</dbReference>
<protein>
    <submittedName>
        <fullName evidence="2">Uncharacterized protein</fullName>
    </submittedName>
</protein>
<dbReference type="EMBL" id="FQWH01000011">
    <property type="protein sequence ID" value="SHH49289.1"/>
    <property type="molecule type" value="Genomic_DNA"/>
</dbReference>
<evidence type="ECO:0000313" key="2">
    <source>
        <dbReference type="EMBL" id="SHH49289.1"/>
    </source>
</evidence>
<proteinExistence type="predicted"/>
<keyword evidence="1" id="KW-0472">Membrane</keyword>
<keyword evidence="1" id="KW-0812">Transmembrane</keyword>
<sequence>MAKIEIYSSKKKSFFLLIVSLLFVIGGIWMFMNAENLNSSRLKSPILIKAIGIISVLFFSLSLYISIRQLVKNKLLLIVDRNGIIINPKKNSFELINWKNIEGFSEIKIQSQKMLLIDVNNPDFWIQKETNLIRKKMIQYNFKEYGSPFCLSAVSMQINHAELMKVLNENLEKYKKQA</sequence>
<keyword evidence="1" id="KW-1133">Transmembrane helix</keyword>